<evidence type="ECO:0000256" key="1">
    <source>
        <dbReference type="SAM" id="SignalP"/>
    </source>
</evidence>
<organism evidence="2 3">
    <name type="scientific">Solanum pinnatisectum</name>
    <name type="common">tansyleaf nightshade</name>
    <dbReference type="NCBI Taxonomy" id="50273"/>
    <lineage>
        <taxon>Eukaryota</taxon>
        <taxon>Viridiplantae</taxon>
        <taxon>Streptophyta</taxon>
        <taxon>Embryophyta</taxon>
        <taxon>Tracheophyta</taxon>
        <taxon>Spermatophyta</taxon>
        <taxon>Magnoliopsida</taxon>
        <taxon>eudicotyledons</taxon>
        <taxon>Gunneridae</taxon>
        <taxon>Pentapetalae</taxon>
        <taxon>asterids</taxon>
        <taxon>lamiids</taxon>
        <taxon>Solanales</taxon>
        <taxon>Solanaceae</taxon>
        <taxon>Solanoideae</taxon>
        <taxon>Solaneae</taxon>
        <taxon>Solanum</taxon>
    </lineage>
</organism>
<comment type="caution">
    <text evidence="2">The sequence shown here is derived from an EMBL/GenBank/DDBJ whole genome shotgun (WGS) entry which is preliminary data.</text>
</comment>
<dbReference type="EMBL" id="JAWPEI010000001">
    <property type="protein sequence ID" value="KAK4737527.1"/>
    <property type="molecule type" value="Genomic_DNA"/>
</dbReference>
<reference evidence="2 3" key="1">
    <citation type="submission" date="2023-10" db="EMBL/GenBank/DDBJ databases">
        <title>Genome-Wide Identification Analysis in wild type Solanum Pinnatisectum Reveals Some Genes Defensing Phytophthora Infestans.</title>
        <authorList>
            <person name="Sun C."/>
        </authorList>
    </citation>
    <scope>NUCLEOTIDE SEQUENCE [LARGE SCALE GENOMIC DNA]</scope>
    <source>
        <strain evidence="2">LQN</strain>
        <tissue evidence="2">Leaf</tissue>
    </source>
</reference>
<accession>A0AAV9MHK7</accession>
<name>A0AAV9MHK7_9SOLN</name>
<gene>
    <name evidence="2" type="ORF">R3W88_001224</name>
</gene>
<keyword evidence="3" id="KW-1185">Reference proteome</keyword>
<evidence type="ECO:0000313" key="2">
    <source>
        <dbReference type="EMBL" id="KAK4737527.1"/>
    </source>
</evidence>
<keyword evidence="1" id="KW-0732">Signal</keyword>
<dbReference type="Proteomes" id="UP001311915">
    <property type="component" value="Unassembled WGS sequence"/>
</dbReference>
<sequence>MALRLWVLPMMLGWPLILFLADSPLFVVQVPQFTPPSVVQSTTIYNSGSSPPLLTAWFKSIATLTSIQVIGHIFTLFKSTIILSFGSSPRLFQISVQVLDLPSLIRFKSLTPISSG</sequence>
<evidence type="ECO:0000313" key="3">
    <source>
        <dbReference type="Proteomes" id="UP001311915"/>
    </source>
</evidence>
<feature type="signal peptide" evidence="1">
    <location>
        <begin position="1"/>
        <end position="21"/>
    </location>
</feature>
<proteinExistence type="predicted"/>
<dbReference type="AlphaFoldDB" id="A0AAV9MHK7"/>
<protein>
    <submittedName>
        <fullName evidence="2">Uncharacterized protein</fullName>
    </submittedName>
</protein>
<feature type="chain" id="PRO_5043664740" evidence="1">
    <location>
        <begin position="22"/>
        <end position="116"/>
    </location>
</feature>